<proteinExistence type="predicted"/>
<reference evidence="1" key="2">
    <citation type="journal article" date="2015" name="Data Brief">
        <title>Shoot transcriptome of the giant reed, Arundo donax.</title>
        <authorList>
            <person name="Barrero R.A."/>
            <person name="Guerrero F.D."/>
            <person name="Moolhuijzen P."/>
            <person name="Goolsby J.A."/>
            <person name="Tidwell J."/>
            <person name="Bellgard S.E."/>
            <person name="Bellgard M.I."/>
        </authorList>
    </citation>
    <scope>NUCLEOTIDE SEQUENCE</scope>
    <source>
        <tissue evidence="1">Shoot tissue taken approximately 20 cm above the soil surface</tissue>
    </source>
</reference>
<organism evidence="1">
    <name type="scientific">Arundo donax</name>
    <name type="common">Giant reed</name>
    <name type="synonym">Donax arundinaceus</name>
    <dbReference type="NCBI Taxonomy" id="35708"/>
    <lineage>
        <taxon>Eukaryota</taxon>
        <taxon>Viridiplantae</taxon>
        <taxon>Streptophyta</taxon>
        <taxon>Embryophyta</taxon>
        <taxon>Tracheophyta</taxon>
        <taxon>Spermatophyta</taxon>
        <taxon>Magnoliopsida</taxon>
        <taxon>Liliopsida</taxon>
        <taxon>Poales</taxon>
        <taxon>Poaceae</taxon>
        <taxon>PACMAD clade</taxon>
        <taxon>Arundinoideae</taxon>
        <taxon>Arundineae</taxon>
        <taxon>Arundo</taxon>
    </lineage>
</organism>
<reference evidence="1" key="1">
    <citation type="submission" date="2014-09" db="EMBL/GenBank/DDBJ databases">
        <authorList>
            <person name="Magalhaes I.L.F."/>
            <person name="Oliveira U."/>
            <person name="Santos F.R."/>
            <person name="Vidigal T.H.D.A."/>
            <person name="Brescovit A.D."/>
            <person name="Santos A.J."/>
        </authorList>
    </citation>
    <scope>NUCLEOTIDE SEQUENCE</scope>
    <source>
        <tissue evidence="1">Shoot tissue taken approximately 20 cm above the soil surface</tissue>
    </source>
</reference>
<protein>
    <submittedName>
        <fullName evidence="1">Uncharacterized protein</fullName>
    </submittedName>
</protein>
<dbReference type="EMBL" id="GBRH01244084">
    <property type="protein sequence ID" value="JAD53811.1"/>
    <property type="molecule type" value="Transcribed_RNA"/>
</dbReference>
<name>A0A0A9ARP8_ARUDO</name>
<accession>A0A0A9ARP8</accession>
<sequence>MLYHARIQIQLPLAPREQVGFDTGRPAPNGGVQAQHGPCCLLHGGLVVHLQDAARASPRRPLMPSLVRAQPAADPTAPVAAM</sequence>
<dbReference type="AlphaFoldDB" id="A0A0A9ARP8"/>
<evidence type="ECO:0000313" key="1">
    <source>
        <dbReference type="EMBL" id="JAD53811.1"/>
    </source>
</evidence>